<dbReference type="EMBL" id="MU001775">
    <property type="protein sequence ID" value="KAF2798844.1"/>
    <property type="molecule type" value="Genomic_DNA"/>
</dbReference>
<dbReference type="AlphaFoldDB" id="A0A6A6XSX8"/>
<sequence>MPHNHPLFRSIASTCLTTQHITYTALLLSHFTITAPAYVLRHNSQLIEHINIFNLLGLNRHTSKLRLNDPSIIPLDGVSVTLISAFRSELFNMLHPSAKHGEEPQDGDVTLDCQSLPRLWMRLTVRSSTNIVGHVTLRITHSNWLGADLLDG</sequence>
<evidence type="ECO:0000313" key="2">
    <source>
        <dbReference type="Proteomes" id="UP000799757"/>
    </source>
</evidence>
<accession>A0A6A6XSX8</accession>
<dbReference type="OrthoDB" id="3742092at2759"/>
<name>A0A6A6XSX8_9PLEO</name>
<evidence type="ECO:0000313" key="1">
    <source>
        <dbReference type="EMBL" id="KAF2798844.1"/>
    </source>
</evidence>
<keyword evidence="2" id="KW-1185">Reference proteome</keyword>
<reference evidence="1" key="1">
    <citation type="journal article" date="2020" name="Stud. Mycol.">
        <title>101 Dothideomycetes genomes: a test case for predicting lifestyles and emergence of pathogens.</title>
        <authorList>
            <person name="Haridas S."/>
            <person name="Albert R."/>
            <person name="Binder M."/>
            <person name="Bloem J."/>
            <person name="Labutti K."/>
            <person name="Salamov A."/>
            <person name="Andreopoulos B."/>
            <person name="Baker S."/>
            <person name="Barry K."/>
            <person name="Bills G."/>
            <person name="Bluhm B."/>
            <person name="Cannon C."/>
            <person name="Castanera R."/>
            <person name="Culley D."/>
            <person name="Daum C."/>
            <person name="Ezra D."/>
            <person name="Gonzalez J."/>
            <person name="Henrissat B."/>
            <person name="Kuo A."/>
            <person name="Liang C."/>
            <person name="Lipzen A."/>
            <person name="Lutzoni F."/>
            <person name="Magnuson J."/>
            <person name="Mondo S."/>
            <person name="Nolan M."/>
            <person name="Ohm R."/>
            <person name="Pangilinan J."/>
            <person name="Park H.-J."/>
            <person name="Ramirez L."/>
            <person name="Alfaro M."/>
            <person name="Sun H."/>
            <person name="Tritt A."/>
            <person name="Yoshinaga Y."/>
            <person name="Zwiers L.-H."/>
            <person name="Turgeon B."/>
            <person name="Goodwin S."/>
            <person name="Spatafora J."/>
            <person name="Crous P."/>
            <person name="Grigoriev I."/>
        </authorList>
    </citation>
    <scope>NUCLEOTIDE SEQUENCE</scope>
    <source>
        <strain evidence="1">CBS 109.77</strain>
    </source>
</reference>
<protein>
    <submittedName>
        <fullName evidence="1">Uncharacterized protein</fullName>
    </submittedName>
</protein>
<gene>
    <name evidence="1" type="ORF">K505DRAFT_90018</name>
</gene>
<dbReference type="Proteomes" id="UP000799757">
    <property type="component" value="Unassembled WGS sequence"/>
</dbReference>
<organism evidence="1 2">
    <name type="scientific">Melanomma pulvis-pyrius CBS 109.77</name>
    <dbReference type="NCBI Taxonomy" id="1314802"/>
    <lineage>
        <taxon>Eukaryota</taxon>
        <taxon>Fungi</taxon>
        <taxon>Dikarya</taxon>
        <taxon>Ascomycota</taxon>
        <taxon>Pezizomycotina</taxon>
        <taxon>Dothideomycetes</taxon>
        <taxon>Pleosporomycetidae</taxon>
        <taxon>Pleosporales</taxon>
        <taxon>Melanommataceae</taxon>
        <taxon>Melanomma</taxon>
    </lineage>
</organism>
<proteinExistence type="predicted"/>